<organism evidence="9 10">
    <name type="scientific">Exophiala bonariae</name>
    <dbReference type="NCBI Taxonomy" id="1690606"/>
    <lineage>
        <taxon>Eukaryota</taxon>
        <taxon>Fungi</taxon>
        <taxon>Dikarya</taxon>
        <taxon>Ascomycota</taxon>
        <taxon>Pezizomycotina</taxon>
        <taxon>Eurotiomycetes</taxon>
        <taxon>Chaetothyriomycetidae</taxon>
        <taxon>Chaetothyriales</taxon>
        <taxon>Herpotrichiellaceae</taxon>
        <taxon>Exophiala</taxon>
    </lineage>
</organism>
<protein>
    <recommendedName>
        <fullName evidence="5">Glutathione S-transferase kappa 1</fullName>
        <ecNumber evidence="2">2.5.1.18</ecNumber>
    </recommendedName>
    <alternativeName>
        <fullName evidence="6">GST class-kappa</fullName>
    </alternativeName>
</protein>
<evidence type="ECO:0000313" key="10">
    <source>
        <dbReference type="Proteomes" id="UP001358417"/>
    </source>
</evidence>
<evidence type="ECO:0000256" key="5">
    <source>
        <dbReference type="ARBA" id="ARBA00073833"/>
    </source>
</evidence>
<dbReference type="GO" id="GO:0006749">
    <property type="term" value="P:glutathione metabolic process"/>
    <property type="evidence" value="ECO:0007669"/>
    <property type="project" value="TreeGrafter"/>
</dbReference>
<dbReference type="Pfam" id="PF01323">
    <property type="entry name" value="DSBA"/>
    <property type="match status" value="1"/>
</dbReference>
<evidence type="ECO:0000256" key="7">
    <source>
        <dbReference type="SAM" id="MobiDB-lite"/>
    </source>
</evidence>
<dbReference type="GO" id="GO:0005777">
    <property type="term" value="C:peroxisome"/>
    <property type="evidence" value="ECO:0007669"/>
    <property type="project" value="TreeGrafter"/>
</dbReference>
<comment type="catalytic activity">
    <reaction evidence="4">
        <text>RX + glutathione = an S-substituted glutathione + a halide anion + H(+)</text>
        <dbReference type="Rhea" id="RHEA:16437"/>
        <dbReference type="ChEBI" id="CHEBI:15378"/>
        <dbReference type="ChEBI" id="CHEBI:16042"/>
        <dbReference type="ChEBI" id="CHEBI:17792"/>
        <dbReference type="ChEBI" id="CHEBI:57925"/>
        <dbReference type="ChEBI" id="CHEBI:90779"/>
        <dbReference type="EC" id="2.5.1.18"/>
    </reaction>
</comment>
<keyword evidence="10" id="KW-1185">Reference proteome</keyword>
<dbReference type="GeneID" id="89980803"/>
<evidence type="ECO:0000259" key="8">
    <source>
        <dbReference type="Pfam" id="PF01323"/>
    </source>
</evidence>
<evidence type="ECO:0000256" key="3">
    <source>
        <dbReference type="ARBA" id="ARBA00022679"/>
    </source>
</evidence>
<sequence length="224" mass="25373">MGCTTKTGIKNPNEHNGGNRTPWSVTLSLTLTHLLRIHPVFLGGINVGSGNKPPWTLPAKAKYGTYDSKRAVKYFGTEQLVTPDFFPILSVVPQRAMLVVKDRHPREVFENCFLDTWRCSFVTHVNIEKPEGLAKLLGAHFDENEVKEIMRLMTTKEYKDRLTQNTKDALEQGAFGAPWFKLTNAQGVVEPLFGSDRWAYMWDFLGVDFEDIKIVDKTKGKAKL</sequence>
<dbReference type="PANTHER" id="PTHR42943">
    <property type="entry name" value="GLUTATHIONE S-TRANSFERASE KAPPA"/>
    <property type="match status" value="1"/>
</dbReference>
<dbReference type="GO" id="GO:0004602">
    <property type="term" value="F:glutathione peroxidase activity"/>
    <property type="evidence" value="ECO:0007669"/>
    <property type="project" value="TreeGrafter"/>
</dbReference>
<accession>A0AAV9NFV8</accession>
<dbReference type="Gene3D" id="3.40.30.10">
    <property type="entry name" value="Glutaredoxin"/>
    <property type="match status" value="1"/>
</dbReference>
<dbReference type="InterPro" id="IPR051924">
    <property type="entry name" value="GST_Kappa/NadH"/>
</dbReference>
<dbReference type="Proteomes" id="UP001358417">
    <property type="component" value="Unassembled WGS sequence"/>
</dbReference>
<comment type="similarity">
    <text evidence="1">Belongs to the GST superfamily. Kappa family.</text>
</comment>
<name>A0AAV9NFV8_9EURO</name>
<dbReference type="GO" id="GO:0004364">
    <property type="term" value="F:glutathione transferase activity"/>
    <property type="evidence" value="ECO:0007669"/>
    <property type="project" value="UniProtKB-EC"/>
</dbReference>
<comment type="caution">
    <text evidence="9">The sequence shown here is derived from an EMBL/GenBank/DDBJ whole genome shotgun (WGS) entry which is preliminary data.</text>
</comment>
<dbReference type="FunFam" id="3.40.30.10:FF:000096">
    <property type="entry name" value="Glutathione S-transferase kappa"/>
    <property type="match status" value="1"/>
</dbReference>
<dbReference type="SUPFAM" id="SSF52833">
    <property type="entry name" value="Thioredoxin-like"/>
    <property type="match status" value="1"/>
</dbReference>
<evidence type="ECO:0000256" key="6">
    <source>
        <dbReference type="ARBA" id="ARBA00083519"/>
    </source>
</evidence>
<dbReference type="EC" id="2.5.1.18" evidence="2"/>
<evidence type="ECO:0000256" key="4">
    <source>
        <dbReference type="ARBA" id="ARBA00047960"/>
    </source>
</evidence>
<feature type="domain" description="DSBA-like thioredoxin" evidence="8">
    <location>
        <begin position="35"/>
        <end position="200"/>
    </location>
</feature>
<proteinExistence type="inferred from homology"/>
<feature type="region of interest" description="Disordered" evidence="7">
    <location>
        <begin position="1"/>
        <end position="21"/>
    </location>
</feature>
<evidence type="ECO:0000313" key="9">
    <source>
        <dbReference type="EMBL" id="KAK5056108.1"/>
    </source>
</evidence>
<dbReference type="PANTHER" id="PTHR42943:SF13">
    <property type="entry name" value="GLUTATHIONE S-TRANSFERASE KAPPA-RELATED"/>
    <property type="match status" value="1"/>
</dbReference>
<dbReference type="EMBL" id="JAVRRD010000008">
    <property type="protein sequence ID" value="KAK5056108.1"/>
    <property type="molecule type" value="Genomic_DNA"/>
</dbReference>
<dbReference type="InterPro" id="IPR001853">
    <property type="entry name" value="DSBA-like_thioredoxin_dom"/>
</dbReference>
<evidence type="ECO:0000256" key="1">
    <source>
        <dbReference type="ARBA" id="ARBA00006494"/>
    </source>
</evidence>
<dbReference type="GO" id="GO:0005739">
    <property type="term" value="C:mitochondrion"/>
    <property type="evidence" value="ECO:0007669"/>
    <property type="project" value="TreeGrafter"/>
</dbReference>
<keyword evidence="3" id="KW-0808">Transferase</keyword>
<gene>
    <name evidence="9" type="ORF">LTR84_012661</name>
</gene>
<evidence type="ECO:0000256" key="2">
    <source>
        <dbReference type="ARBA" id="ARBA00012452"/>
    </source>
</evidence>
<dbReference type="InterPro" id="IPR036249">
    <property type="entry name" value="Thioredoxin-like_sf"/>
</dbReference>
<reference evidence="9 10" key="1">
    <citation type="submission" date="2023-08" db="EMBL/GenBank/DDBJ databases">
        <title>Black Yeasts Isolated from many extreme environments.</title>
        <authorList>
            <person name="Coleine C."/>
            <person name="Stajich J.E."/>
            <person name="Selbmann L."/>
        </authorList>
    </citation>
    <scope>NUCLEOTIDE SEQUENCE [LARGE SCALE GENOMIC DNA]</scope>
    <source>
        <strain evidence="9 10">CCFEE 5792</strain>
    </source>
</reference>
<dbReference type="RefSeq" id="XP_064708078.1">
    <property type="nucleotide sequence ID" value="XM_064856178.1"/>
</dbReference>
<dbReference type="AlphaFoldDB" id="A0AAV9NFV8"/>